<feature type="domain" description="Histidine kinase" evidence="5">
    <location>
        <begin position="878"/>
        <end position="1093"/>
    </location>
</feature>
<feature type="transmembrane region" description="Helical" evidence="4">
    <location>
        <begin position="825"/>
        <end position="846"/>
    </location>
</feature>
<gene>
    <name evidence="6" type="ORF">FSB73_16780</name>
</gene>
<protein>
    <recommendedName>
        <fullName evidence="2">histidine kinase</fullName>
        <ecNumber evidence="2">2.7.13.3</ecNumber>
    </recommendedName>
</protein>
<dbReference type="Gene3D" id="1.10.287.130">
    <property type="match status" value="1"/>
</dbReference>
<dbReference type="PANTHER" id="PTHR43547">
    <property type="entry name" value="TWO-COMPONENT HISTIDINE KINASE"/>
    <property type="match status" value="1"/>
</dbReference>
<evidence type="ECO:0000256" key="4">
    <source>
        <dbReference type="SAM" id="Phobius"/>
    </source>
</evidence>
<reference evidence="6 7" key="1">
    <citation type="journal article" date="2017" name="Int. J. Syst. Evol. Microbiol.">
        <title>Arachidicoccus ginsenosidivorans sp. nov., with ginsenoside-converting activity isolated from ginseng cultivating soil.</title>
        <authorList>
            <person name="Siddiqi M.Z."/>
            <person name="Aslam Z."/>
            <person name="Im W.T."/>
        </authorList>
    </citation>
    <scope>NUCLEOTIDE SEQUENCE [LARGE SCALE GENOMIC DNA]</scope>
    <source>
        <strain evidence="6 7">Gsoil 809</strain>
    </source>
</reference>
<dbReference type="EMBL" id="CP042434">
    <property type="protein sequence ID" value="QEC73087.1"/>
    <property type="molecule type" value="Genomic_DNA"/>
</dbReference>
<evidence type="ECO:0000313" key="7">
    <source>
        <dbReference type="Proteomes" id="UP000321291"/>
    </source>
</evidence>
<dbReference type="Gene3D" id="2.60.40.10">
    <property type="entry name" value="Immunoglobulins"/>
    <property type="match status" value="1"/>
</dbReference>
<keyword evidence="4" id="KW-0812">Transmembrane</keyword>
<dbReference type="InterPro" id="IPR003661">
    <property type="entry name" value="HisK_dim/P_dom"/>
</dbReference>
<dbReference type="SUPFAM" id="SSF47384">
    <property type="entry name" value="Homodimeric domain of signal transducing histidine kinase"/>
    <property type="match status" value="1"/>
</dbReference>
<dbReference type="Pfam" id="PF00512">
    <property type="entry name" value="HisKA"/>
    <property type="match status" value="1"/>
</dbReference>
<dbReference type="InterPro" id="IPR005467">
    <property type="entry name" value="His_kinase_dom"/>
</dbReference>
<dbReference type="SUPFAM" id="SSF50998">
    <property type="entry name" value="Quinoprotein alcohol dehydrogenase-like"/>
    <property type="match status" value="1"/>
</dbReference>
<dbReference type="InterPro" id="IPR036890">
    <property type="entry name" value="HATPase_C_sf"/>
</dbReference>
<dbReference type="InterPro" id="IPR003594">
    <property type="entry name" value="HATPase_dom"/>
</dbReference>
<dbReference type="RefSeq" id="WP_146784778.1">
    <property type="nucleotide sequence ID" value="NZ_CP042434.1"/>
</dbReference>
<dbReference type="InterPro" id="IPR011110">
    <property type="entry name" value="Reg_prop"/>
</dbReference>
<dbReference type="InterPro" id="IPR013783">
    <property type="entry name" value="Ig-like_fold"/>
</dbReference>
<dbReference type="AlphaFoldDB" id="A0A5B8VNC1"/>
<keyword evidence="3" id="KW-0597">Phosphoprotein</keyword>
<dbReference type="PRINTS" id="PR00344">
    <property type="entry name" value="BCTRLSENSOR"/>
</dbReference>
<keyword evidence="4" id="KW-1133">Transmembrane helix</keyword>
<dbReference type="CDD" id="cd00082">
    <property type="entry name" value="HisKA"/>
    <property type="match status" value="1"/>
</dbReference>
<evidence type="ECO:0000256" key="2">
    <source>
        <dbReference type="ARBA" id="ARBA00012438"/>
    </source>
</evidence>
<dbReference type="FunFam" id="1.10.287.130:FF:000045">
    <property type="entry name" value="Two-component system sensor histidine kinase/response regulator"/>
    <property type="match status" value="1"/>
</dbReference>
<dbReference type="OrthoDB" id="9809670at2"/>
<dbReference type="Pfam" id="PF07495">
    <property type="entry name" value="Y_Y_Y"/>
    <property type="match status" value="1"/>
</dbReference>
<dbReference type="SUPFAM" id="SSF55874">
    <property type="entry name" value="ATPase domain of HSP90 chaperone/DNA topoisomerase II/histidine kinase"/>
    <property type="match status" value="1"/>
</dbReference>
<dbReference type="Gene3D" id="2.130.10.10">
    <property type="entry name" value="YVTN repeat-like/Quinoprotein amine dehydrogenase"/>
    <property type="match status" value="2"/>
</dbReference>
<dbReference type="FunFam" id="2.60.40.10:FF:000791">
    <property type="entry name" value="Two-component system sensor histidine kinase/response regulator"/>
    <property type="match status" value="1"/>
</dbReference>
<dbReference type="InterPro" id="IPR011047">
    <property type="entry name" value="Quinoprotein_ADH-like_sf"/>
</dbReference>
<dbReference type="Proteomes" id="UP000321291">
    <property type="component" value="Chromosome"/>
</dbReference>
<proteinExistence type="predicted"/>
<name>A0A5B8VNC1_9BACT</name>
<dbReference type="SUPFAM" id="SSF63829">
    <property type="entry name" value="Calcium-dependent phosphotriesterase"/>
    <property type="match status" value="1"/>
</dbReference>
<dbReference type="Pfam" id="PF07494">
    <property type="entry name" value="Reg_prop"/>
    <property type="match status" value="2"/>
</dbReference>
<dbReference type="PANTHER" id="PTHR43547:SF2">
    <property type="entry name" value="HYBRID SIGNAL TRANSDUCTION HISTIDINE KINASE C"/>
    <property type="match status" value="1"/>
</dbReference>
<dbReference type="SMART" id="SM00387">
    <property type="entry name" value="HATPase_c"/>
    <property type="match status" value="1"/>
</dbReference>
<keyword evidence="4" id="KW-0472">Membrane</keyword>
<evidence type="ECO:0000259" key="5">
    <source>
        <dbReference type="PROSITE" id="PS50109"/>
    </source>
</evidence>
<dbReference type="PROSITE" id="PS50109">
    <property type="entry name" value="HIS_KIN"/>
    <property type="match status" value="1"/>
</dbReference>
<dbReference type="KEGG" id="agi:FSB73_16780"/>
<dbReference type="InterPro" id="IPR004358">
    <property type="entry name" value="Sig_transdc_His_kin-like_C"/>
</dbReference>
<evidence type="ECO:0000313" key="6">
    <source>
        <dbReference type="EMBL" id="QEC73087.1"/>
    </source>
</evidence>
<accession>A0A5B8VNC1</accession>
<comment type="catalytic activity">
    <reaction evidence="1">
        <text>ATP + protein L-histidine = ADP + protein N-phospho-L-histidine.</text>
        <dbReference type="EC" id="2.7.13.3"/>
    </reaction>
</comment>
<dbReference type="Gene3D" id="3.30.565.10">
    <property type="entry name" value="Histidine kinase-like ATPase, C-terminal domain"/>
    <property type="match status" value="1"/>
</dbReference>
<sequence length="1095" mass="124080">MQANKMQRSVQFSPSGLLFKAAQMGGASIIWLLCFLIPRTTRAQTLPPPSAENIPKIKALNFRHYEAEDGLSNNTVICSLQDQSGFMWFGTPDALNRFDGTNFKVFRYDPSLAHSIGSGGITYLFEDGTSRLWVGTGKSGLYFFNADMDNFWAIDALKDQYIRAIAQDLSGRLWISAGGRLYTLDLMDSTGAPKDKAALTKAPLKWIQYKGAEVTSISLQPGGKIWLGTLGGELLYVPKNENHPIANPSKELTGSSVERILPVGADSLLLGTSKKGLIAYNTTLHQFSPSLLYNENGSTEIYVRDILQFKPGNFWVATEEGLFCYQVADPATKKKASLQQVRKVYGDPYSLSDNALYSISKDKEGGVWITSYFGGINYLANRSLQFEKYYPGLRHRSFAGNVIREITKDRYGHFWIGTEDAGLNQADFKHHKFRHIVPGPKGQAAHTNIHGILADQDLLYIGTFEHGIDVMNVKTGAYTGHYTTADGSGLFSNFINLIYKTSLDSIMVCTSKGLYYFNSQKRQFSLVRQLPFEEFYSALTEDKAGRIWVGTHTHGLYFLENGTWKRLKITRAGKDLLLSTRILYLKGDNLGRLWICTEDGLFVVSEMKKVRIFDRHHGFPSNTVYATLMDSLDNIWASTSNGLVKISPNGSEISVFNKADGLLNNQFNYQSAYKDTDGYFYFGSLKGLIRFNPYTQQESNFIPPLYLTDFHIFNQEVMVDSMHSPLKRSIIKTNKIELTHKQSTFSFDFAALSYNSPSNLQYAYKIDGLENSWTSLKDAQSLYFTNLPAGSYKLSIRSTNSSGKWMDNQKVIDITILPPWWKSHLALAGYGIILLIMVLMGISYNNQRHRTQNQRKMTLYSLRKEKELYQSKVDFFTHIAHEIRTPLTLIKGPMEQILKEKDHLPHLEGYIDLMQRNTNRLLALTKDLLDFRKIESSMMTLQLKDKEMGSWLEDFIKPYQDAAIQKEIHFLYLPPMGPVHAKVDEAAVAKMLNNLLDNALKYGEHVIMLSIDLTNAADHFIIRIKNDGHLVPEDMQQKIFEPFFRWNRKRQIQGSGIGLFVSKSLAELHAGSLSFSIQENKYNTFSLLLPVQVMQ</sequence>
<dbReference type="EC" id="2.7.13.3" evidence="2"/>
<dbReference type="InterPro" id="IPR015943">
    <property type="entry name" value="WD40/YVTN_repeat-like_dom_sf"/>
</dbReference>
<dbReference type="GO" id="GO:0000155">
    <property type="term" value="F:phosphorelay sensor kinase activity"/>
    <property type="evidence" value="ECO:0007669"/>
    <property type="project" value="InterPro"/>
</dbReference>
<evidence type="ECO:0000256" key="3">
    <source>
        <dbReference type="ARBA" id="ARBA00022553"/>
    </source>
</evidence>
<dbReference type="InterPro" id="IPR011123">
    <property type="entry name" value="Y_Y_Y"/>
</dbReference>
<dbReference type="Pfam" id="PF02518">
    <property type="entry name" value="HATPase_c"/>
    <property type="match status" value="1"/>
</dbReference>
<dbReference type="SMART" id="SM00388">
    <property type="entry name" value="HisKA"/>
    <property type="match status" value="1"/>
</dbReference>
<organism evidence="6 7">
    <name type="scientific">Arachidicoccus ginsenosidivorans</name>
    <dbReference type="NCBI Taxonomy" id="496057"/>
    <lineage>
        <taxon>Bacteria</taxon>
        <taxon>Pseudomonadati</taxon>
        <taxon>Bacteroidota</taxon>
        <taxon>Chitinophagia</taxon>
        <taxon>Chitinophagales</taxon>
        <taxon>Chitinophagaceae</taxon>
        <taxon>Arachidicoccus</taxon>
    </lineage>
</organism>
<dbReference type="InterPro" id="IPR036097">
    <property type="entry name" value="HisK_dim/P_sf"/>
</dbReference>
<keyword evidence="7" id="KW-1185">Reference proteome</keyword>
<keyword evidence="6" id="KW-0418">Kinase</keyword>
<keyword evidence="6" id="KW-0808">Transferase</keyword>
<evidence type="ECO:0000256" key="1">
    <source>
        <dbReference type="ARBA" id="ARBA00000085"/>
    </source>
</evidence>